<protein>
    <recommendedName>
        <fullName evidence="11">Germin-like protein</fullName>
    </recommendedName>
</protein>
<dbReference type="InterPro" id="IPR001929">
    <property type="entry name" value="Germin"/>
</dbReference>
<evidence type="ECO:0000256" key="2">
    <source>
        <dbReference type="ARBA" id="ARBA00007456"/>
    </source>
</evidence>
<feature type="binding site" evidence="10">
    <location>
        <position position="69"/>
    </location>
    <ligand>
        <name>Mn(2+)</name>
        <dbReference type="ChEBI" id="CHEBI:29035"/>
    </ligand>
</feature>
<proteinExistence type="inferred from homology"/>
<evidence type="ECO:0000256" key="3">
    <source>
        <dbReference type="ARBA" id="ARBA00022523"/>
    </source>
</evidence>
<dbReference type="eggNOG" id="ENOG502QT7C">
    <property type="taxonomic scope" value="Eukaryota"/>
</dbReference>
<evidence type="ECO:0000256" key="10">
    <source>
        <dbReference type="PIRSR" id="PIRSR601929-2"/>
    </source>
</evidence>
<evidence type="ECO:0000256" key="5">
    <source>
        <dbReference type="ARBA" id="ARBA00022723"/>
    </source>
</evidence>
<evidence type="ECO:0000256" key="11">
    <source>
        <dbReference type="RuleBase" id="RU366015"/>
    </source>
</evidence>
<dbReference type="SMART" id="SM00835">
    <property type="entry name" value="Cupin_1"/>
    <property type="match status" value="1"/>
</dbReference>
<dbReference type="PANTHER" id="PTHR31238">
    <property type="entry name" value="GERMIN-LIKE PROTEIN SUBFAMILY 3 MEMBER 3"/>
    <property type="match status" value="1"/>
</dbReference>
<name>W9QL81_9ROSA</name>
<evidence type="ECO:0000259" key="12">
    <source>
        <dbReference type="SMART" id="SM00835"/>
    </source>
</evidence>
<feature type="binding site" evidence="10">
    <location>
        <position position="76"/>
    </location>
    <ligand>
        <name>Mn(2+)</name>
        <dbReference type="ChEBI" id="CHEBI:29035"/>
    </ligand>
</feature>
<keyword evidence="5 9" id="KW-0479">Metal-binding</keyword>
<keyword evidence="6" id="KW-1015">Disulfide bond</keyword>
<organism evidence="13 14">
    <name type="scientific">Morus notabilis</name>
    <dbReference type="NCBI Taxonomy" id="981085"/>
    <lineage>
        <taxon>Eukaryota</taxon>
        <taxon>Viridiplantae</taxon>
        <taxon>Streptophyta</taxon>
        <taxon>Embryophyta</taxon>
        <taxon>Tracheophyta</taxon>
        <taxon>Spermatophyta</taxon>
        <taxon>Magnoliopsida</taxon>
        <taxon>eudicotyledons</taxon>
        <taxon>Gunneridae</taxon>
        <taxon>Pentapetalae</taxon>
        <taxon>rosids</taxon>
        <taxon>fabids</taxon>
        <taxon>Rosales</taxon>
        <taxon>Moraceae</taxon>
        <taxon>Moreae</taxon>
        <taxon>Morus</taxon>
    </lineage>
</organism>
<sequence length="178" mass="19679">MRPSAVTFFGSLQWYSVRCPGLLGLPKSCTVLRVRRSTPTFESQFAALNRLGLSAARLDLAPGGIIPLHTHPGAKEILLVTHGRLTAGFISSANVPYVKSLKKGEIAVFPQGLLHFQLNDHKTHAQSFVFFNSPYPGLQLLDFALFANDLASKTHRRLSKYFLSNKLSNSQTFPLEIL</sequence>
<evidence type="ECO:0000256" key="8">
    <source>
        <dbReference type="ARBA" id="ARBA00023211"/>
    </source>
</evidence>
<keyword evidence="14" id="KW-1185">Reference proteome</keyword>
<feature type="binding site" evidence="10">
    <location>
        <position position="71"/>
    </location>
    <ligand>
        <name>Mn(2+)</name>
        <dbReference type="ChEBI" id="CHEBI:29035"/>
    </ligand>
</feature>
<keyword evidence="4 11" id="KW-0964">Secreted</keyword>
<gene>
    <name evidence="13" type="ORF">L484_009587</name>
</gene>
<feature type="binding site" evidence="10">
    <location>
        <position position="115"/>
    </location>
    <ligand>
        <name>Mn(2+)</name>
        <dbReference type="ChEBI" id="CHEBI:29035"/>
    </ligand>
</feature>
<reference evidence="14" key="1">
    <citation type="submission" date="2013-01" db="EMBL/GenBank/DDBJ databases">
        <title>Draft Genome Sequence of a Mulberry Tree, Morus notabilis C.K. Schneid.</title>
        <authorList>
            <person name="He N."/>
            <person name="Zhao S."/>
        </authorList>
    </citation>
    <scope>NUCLEOTIDE SEQUENCE</scope>
</reference>
<dbReference type="PROSITE" id="PS00725">
    <property type="entry name" value="GERMIN"/>
    <property type="match status" value="1"/>
</dbReference>
<dbReference type="InterPro" id="IPR014710">
    <property type="entry name" value="RmlC-like_jellyroll"/>
</dbReference>
<accession>W9QL81</accession>
<dbReference type="Proteomes" id="UP000030645">
    <property type="component" value="Unassembled WGS sequence"/>
</dbReference>
<keyword evidence="8 9" id="KW-0464">Manganese</keyword>
<dbReference type="Gene3D" id="2.60.120.10">
    <property type="entry name" value="Jelly Rolls"/>
    <property type="match status" value="1"/>
</dbReference>
<keyword evidence="7" id="KW-0325">Glycoprotein</keyword>
<dbReference type="InterPro" id="IPR019780">
    <property type="entry name" value="Germin_Mn-BS"/>
</dbReference>
<dbReference type="Pfam" id="PF00190">
    <property type="entry name" value="Cupin_1"/>
    <property type="match status" value="1"/>
</dbReference>
<dbReference type="GO" id="GO:0048046">
    <property type="term" value="C:apoplast"/>
    <property type="evidence" value="ECO:0007669"/>
    <property type="project" value="UniProtKB-SubCell"/>
</dbReference>
<comment type="similarity">
    <text evidence="2 11">Belongs to the germin family.</text>
</comment>
<feature type="binding site" evidence="9">
    <location>
        <position position="71"/>
    </location>
    <ligand>
        <name>oxalate</name>
        <dbReference type="ChEBI" id="CHEBI:30623"/>
    </ligand>
</feature>
<evidence type="ECO:0000256" key="7">
    <source>
        <dbReference type="ARBA" id="ARBA00023180"/>
    </source>
</evidence>
<keyword evidence="3 11" id="KW-0052">Apoplast</keyword>
<evidence type="ECO:0000256" key="9">
    <source>
        <dbReference type="PIRSR" id="PIRSR601929-1"/>
    </source>
</evidence>
<dbReference type="InterPro" id="IPR006045">
    <property type="entry name" value="Cupin_1"/>
</dbReference>
<feature type="domain" description="Cupin type-1" evidence="12">
    <location>
        <begin position="32"/>
        <end position="156"/>
    </location>
</feature>
<evidence type="ECO:0000256" key="4">
    <source>
        <dbReference type="ARBA" id="ARBA00022525"/>
    </source>
</evidence>
<dbReference type="InterPro" id="IPR011051">
    <property type="entry name" value="RmlC_Cupin_sf"/>
</dbReference>
<comment type="subcellular location">
    <subcellularLocation>
        <location evidence="1 11">Secreted</location>
        <location evidence="1 11">Extracellular space</location>
        <location evidence="1 11">Apoplast</location>
    </subcellularLocation>
</comment>
<evidence type="ECO:0000313" key="13">
    <source>
        <dbReference type="EMBL" id="EXB23826.1"/>
    </source>
</evidence>
<feature type="binding site" evidence="9">
    <location>
        <position position="76"/>
    </location>
    <ligand>
        <name>oxalate</name>
        <dbReference type="ChEBI" id="CHEBI:30623"/>
    </ligand>
</feature>
<dbReference type="PRINTS" id="PR00325">
    <property type="entry name" value="GERMIN"/>
</dbReference>
<dbReference type="GO" id="GO:0030145">
    <property type="term" value="F:manganese ion binding"/>
    <property type="evidence" value="ECO:0007669"/>
    <property type="project" value="UniProtKB-UniRule"/>
</dbReference>
<dbReference type="CDD" id="cd02241">
    <property type="entry name" value="cupin_OxOx"/>
    <property type="match status" value="1"/>
</dbReference>
<dbReference type="AlphaFoldDB" id="W9QL81"/>
<evidence type="ECO:0000313" key="14">
    <source>
        <dbReference type="Proteomes" id="UP000030645"/>
    </source>
</evidence>
<evidence type="ECO:0000256" key="6">
    <source>
        <dbReference type="ARBA" id="ARBA00023157"/>
    </source>
</evidence>
<dbReference type="EMBL" id="KE343326">
    <property type="protein sequence ID" value="EXB23826.1"/>
    <property type="molecule type" value="Genomic_DNA"/>
</dbReference>
<evidence type="ECO:0000256" key="1">
    <source>
        <dbReference type="ARBA" id="ARBA00004271"/>
    </source>
</evidence>
<dbReference type="SUPFAM" id="SSF51182">
    <property type="entry name" value="RmlC-like cupins"/>
    <property type="match status" value="1"/>
</dbReference>